<name>A0A1F6G6A7_9PROT</name>
<accession>A0A1F6G6A7</accession>
<gene>
    <name evidence="2" type="ORF">A2527_11010</name>
</gene>
<feature type="domain" description="Methyltransferase" evidence="1">
    <location>
        <begin position="45"/>
        <end position="137"/>
    </location>
</feature>
<dbReference type="STRING" id="1817772.A2527_11010"/>
<dbReference type="InterPro" id="IPR041698">
    <property type="entry name" value="Methyltransf_25"/>
</dbReference>
<evidence type="ECO:0000313" key="2">
    <source>
        <dbReference type="EMBL" id="OGG93644.1"/>
    </source>
</evidence>
<evidence type="ECO:0000313" key="3">
    <source>
        <dbReference type="Proteomes" id="UP000178449"/>
    </source>
</evidence>
<proteinExistence type="predicted"/>
<dbReference type="PANTHER" id="PTHR43591">
    <property type="entry name" value="METHYLTRANSFERASE"/>
    <property type="match status" value="1"/>
</dbReference>
<dbReference type="InterPro" id="IPR029063">
    <property type="entry name" value="SAM-dependent_MTases_sf"/>
</dbReference>
<reference evidence="2 3" key="1">
    <citation type="journal article" date="2016" name="Nat. Commun.">
        <title>Thousands of microbial genomes shed light on interconnected biogeochemical processes in an aquifer system.</title>
        <authorList>
            <person name="Anantharaman K."/>
            <person name="Brown C.T."/>
            <person name="Hug L.A."/>
            <person name="Sharon I."/>
            <person name="Castelle C.J."/>
            <person name="Probst A.J."/>
            <person name="Thomas B.C."/>
            <person name="Singh A."/>
            <person name="Wilkins M.J."/>
            <person name="Karaoz U."/>
            <person name="Brodie E.L."/>
            <person name="Williams K.H."/>
            <person name="Hubbard S.S."/>
            <person name="Banfield J.F."/>
        </authorList>
    </citation>
    <scope>NUCLEOTIDE SEQUENCE [LARGE SCALE GENOMIC DNA]</scope>
</reference>
<protein>
    <recommendedName>
        <fullName evidence="1">Methyltransferase domain-containing protein</fullName>
    </recommendedName>
</protein>
<dbReference type="Pfam" id="PF13649">
    <property type="entry name" value="Methyltransf_25"/>
    <property type="match status" value="1"/>
</dbReference>
<comment type="caution">
    <text evidence="2">The sequence shown here is derived from an EMBL/GenBank/DDBJ whole genome shotgun (WGS) entry which is preliminary data.</text>
</comment>
<organism evidence="2 3">
    <name type="scientific">Candidatus Lambdaproteobacteria bacterium RIFOXYD2_FULL_50_16</name>
    <dbReference type="NCBI Taxonomy" id="1817772"/>
    <lineage>
        <taxon>Bacteria</taxon>
        <taxon>Pseudomonadati</taxon>
        <taxon>Pseudomonadota</taxon>
        <taxon>Candidatus Lambdaproteobacteria</taxon>
    </lineage>
</organism>
<evidence type="ECO:0000259" key="1">
    <source>
        <dbReference type="Pfam" id="PF13649"/>
    </source>
</evidence>
<dbReference type="Proteomes" id="UP000178449">
    <property type="component" value="Unassembled WGS sequence"/>
</dbReference>
<dbReference type="Gene3D" id="3.40.50.150">
    <property type="entry name" value="Vaccinia Virus protein VP39"/>
    <property type="match status" value="1"/>
</dbReference>
<sequence length="251" mass="28051">MSRIAEAFGQAALHYEESARLQRQSSFRLGELLDLWEIKPPEGPILEIGAGTGLVSRQLAARWAQRDLTFTDIAPEMVAQCRFNIGHTNIFGFATLDACRPLPGGPYATVVCALCLQWLPELKRILNHWIESLVPGGYLILTFPGAGSFKQWQEACDALGLPFLANPLPDGERIQAYFESLGGTFFWEDQTITLEYSKAADFFKELKLIGAATSSAGERLNPPEMKRLLAYLDLQPMRMSHLVHYLAYQKS</sequence>
<dbReference type="PANTHER" id="PTHR43591:SF110">
    <property type="entry name" value="RHODANESE DOMAIN-CONTAINING PROTEIN"/>
    <property type="match status" value="1"/>
</dbReference>
<dbReference type="CDD" id="cd02440">
    <property type="entry name" value="AdoMet_MTases"/>
    <property type="match status" value="1"/>
</dbReference>
<dbReference type="SUPFAM" id="SSF53335">
    <property type="entry name" value="S-adenosyl-L-methionine-dependent methyltransferases"/>
    <property type="match status" value="1"/>
</dbReference>
<dbReference type="AlphaFoldDB" id="A0A1F6G6A7"/>
<dbReference type="EMBL" id="MFNE01000046">
    <property type="protein sequence ID" value="OGG93644.1"/>
    <property type="molecule type" value="Genomic_DNA"/>
</dbReference>